<keyword evidence="2" id="KW-0472">Membrane</keyword>
<protein>
    <recommendedName>
        <fullName evidence="5">Verru_Chthon cassette protein A</fullName>
    </recommendedName>
</protein>
<reference evidence="3 4" key="1">
    <citation type="submission" date="2019-02" db="EMBL/GenBank/DDBJ databases">
        <title>Deep-cultivation of Planctomycetes and their phenomic and genomic characterization uncovers novel biology.</title>
        <authorList>
            <person name="Wiegand S."/>
            <person name="Jogler M."/>
            <person name="Boedeker C."/>
            <person name="Pinto D."/>
            <person name="Vollmers J."/>
            <person name="Rivas-Marin E."/>
            <person name="Kohn T."/>
            <person name="Peeters S.H."/>
            <person name="Heuer A."/>
            <person name="Rast P."/>
            <person name="Oberbeckmann S."/>
            <person name="Bunk B."/>
            <person name="Jeske O."/>
            <person name="Meyerdierks A."/>
            <person name="Storesund J.E."/>
            <person name="Kallscheuer N."/>
            <person name="Luecker S."/>
            <person name="Lage O.M."/>
            <person name="Pohl T."/>
            <person name="Merkel B.J."/>
            <person name="Hornburger P."/>
            <person name="Mueller R.-W."/>
            <person name="Bruemmer F."/>
            <person name="Labrenz M."/>
            <person name="Spormann A.M."/>
            <person name="Op den Camp H."/>
            <person name="Overmann J."/>
            <person name="Amann R."/>
            <person name="Jetten M.S.M."/>
            <person name="Mascher T."/>
            <person name="Medema M.H."/>
            <person name="Devos D.P."/>
            <person name="Kaster A.-K."/>
            <person name="Ovreas L."/>
            <person name="Rohde M."/>
            <person name="Galperin M.Y."/>
            <person name="Jogler C."/>
        </authorList>
    </citation>
    <scope>NUCLEOTIDE SEQUENCE [LARGE SCALE GENOMIC DNA]</scope>
    <source>
        <strain evidence="3 4">Pla85_3_4</strain>
    </source>
</reference>
<evidence type="ECO:0000313" key="3">
    <source>
        <dbReference type="EMBL" id="QDU93039.1"/>
    </source>
</evidence>
<keyword evidence="2" id="KW-1133">Transmembrane helix</keyword>
<feature type="region of interest" description="Disordered" evidence="1">
    <location>
        <begin position="870"/>
        <end position="894"/>
    </location>
</feature>
<name>A0A518DMH6_9BACT</name>
<evidence type="ECO:0008006" key="5">
    <source>
        <dbReference type="Google" id="ProtNLM"/>
    </source>
</evidence>
<feature type="transmembrane region" description="Helical" evidence="2">
    <location>
        <begin position="12"/>
        <end position="40"/>
    </location>
</feature>
<dbReference type="KEGG" id="lcre:Pla8534_08140"/>
<keyword evidence="2" id="KW-0812">Transmembrane</keyword>
<evidence type="ECO:0000256" key="1">
    <source>
        <dbReference type="SAM" id="MobiDB-lite"/>
    </source>
</evidence>
<proteinExistence type="predicted"/>
<organism evidence="3 4">
    <name type="scientific">Lignipirellula cremea</name>
    <dbReference type="NCBI Taxonomy" id="2528010"/>
    <lineage>
        <taxon>Bacteria</taxon>
        <taxon>Pseudomonadati</taxon>
        <taxon>Planctomycetota</taxon>
        <taxon>Planctomycetia</taxon>
        <taxon>Pirellulales</taxon>
        <taxon>Pirellulaceae</taxon>
        <taxon>Lignipirellula</taxon>
    </lineage>
</organism>
<dbReference type="EMBL" id="CP036433">
    <property type="protein sequence ID" value="QDU93039.1"/>
    <property type="molecule type" value="Genomic_DNA"/>
</dbReference>
<dbReference type="OrthoDB" id="219623at2"/>
<evidence type="ECO:0000256" key="2">
    <source>
        <dbReference type="SAM" id="Phobius"/>
    </source>
</evidence>
<dbReference type="Proteomes" id="UP000317648">
    <property type="component" value="Chromosome"/>
</dbReference>
<keyword evidence="4" id="KW-1185">Reference proteome</keyword>
<gene>
    <name evidence="3" type="ORF">Pla8534_08140</name>
</gene>
<dbReference type="RefSeq" id="WP_145049504.1">
    <property type="nucleotide sequence ID" value="NZ_CP036433.1"/>
</dbReference>
<accession>A0A518DMH6</accession>
<evidence type="ECO:0000313" key="4">
    <source>
        <dbReference type="Proteomes" id="UP000317648"/>
    </source>
</evidence>
<sequence length="1697" mass="184006">MRSSFARRQKRGIVLLVVLSLLALFMVLVTTFLIGATLYYDGAVSRAKVDRIGDSPQTNLDRAMYQVLRGPSGSNSSLIGHSLLEDLYGNDGGGFLVASTMQTAAPSNVIGNGQFWIIPLARVSATSAVIPDIPNVFAGRVATLLDGPNRNVSFRVLGSAPVAFTGTASVPAGPWILVERPQSDVASSALPQMNDRIIINGAPFNGSGAGWRLGTGNVDRVTTLSDSSNAPIALMPHYATYFSGAGRLANDGGADESYDAADYQNMWLAMIPPGVTASNQIEPSFHRTSLIRHWSQLNPTLWRSTTTNDLRRRVIMRPMGWDHPGFTGSNPFMDCSNLTPAGIDAVTNTLINGPWDVDNDRDGLAESIWLDIGLPVQSKADGKLYKPLAAILIQDLDGRLNVNAHGNNAHFSVFNGTDHTNTYYEVDPTTGQLTSSRRLRQVQGPLAGTSGPVNVSRGAGYGPADVSLLPLFSSLTNYQNVVSQRYLDSVTGLTEAGDSNAYDGVGRLDELGLPATFSAASGVSNYGTPPDVWGVNAITVDYRGQQLVEGETNAAIKHSQNTVDDPYELDLSSSAAFGSPTGSDHPYTLAELERLLRFNDYDGPILPSRLLFNANGDLNSAAKRAQVTTESRSLPVANVQFQSEVRANQSASPTIADLFLERIIANGVTNTTTQLQLLEKLVPLELRRGELFDVNRPLGNGRDDNGNGVVDEPAEATGELVWDYSTEPLPGSMANFQNISFNHNTGEPVALNTKFARQNYARHLYTMMMLLVRKGYNFPRTEGAVSAAELTAQRCAQWAINAVDFRDADSIMTPFEYDVNPFNGWDAMDGDPASDEGNERRIVWGSEQPELTMTEFLAFHDRRVKDTDWDTTGKKRQKMDAMAPGGWAEDDDDLDQYRMPQGSLFIEMQCMRNFNTNNPNLPAELYNLATGTLDLTRVSPDDIDGGRANIQQAPVWRIAISEMNTANHPHDEPLIHPDSSSFGMADTSVGHPFGRLNMNGVQGEAARYVDLDRVIYFTNSTHGYTAAELHAWGVEVFYNYNNQANFGPAPGQYAVIGPRSITHMGSTAAPLAPMGTDSIRTFQLGPAGITFNGLTADNASPNATQAAPAVGMVAAAAHPATWAAGAGGAGDPTNAEVAPEGIGLNISEPRPNSGNYYGKPNYQVVTGAPYDGFFDTTTMGNTVPDRPFDDRGTAPIQAMQNTGTYTKVRAAFLQRLADPTIAWHRLRNPYITVDWGTIDLTVFNGQDDEKATDWMVQAPAVFDPQGGDPDTAGGADGASVQQYSRERGTGGGAAPDPWNPRAGWNGADQHYSSRAGAIATENQIYWRRPVRHTLGFLNTTMGNVRTNANTYTTTELATLGQPLQYAGTTKVPFPWLTWNNRPFNSAYELMMVPASSPSRLLSEFSTASTTNPYTLVGGVTGPEQFRAPYSHLLNFFYSEPTGTGSPQLHRLFDYVGTRSPFVGTNQWYSSTSGVTSNHLALSLFHPPFNRISKFRDPGKVNINTIYDFRTWSGIASGFPQHNSTAFWNTIETSREGFTGTTLTSANSPTRFAQPFRSSAAADLAPLPELETSAVQATLLRSNPGNPGAPLFAGTSTANYRDFQRNAFFAYEGISRLDNLLTTHSNVFAVWVTIGEFEATPNAALHGGFQLGAEAGSDSGQVTRHRAFYIIDRSIPVAFEPGENHNIDRAVLLRRYLD</sequence>
<feature type="region of interest" description="Disordered" evidence="1">
    <location>
        <begin position="1264"/>
        <end position="1299"/>
    </location>
</feature>